<evidence type="ECO:0000256" key="6">
    <source>
        <dbReference type="ARBA" id="ARBA00023136"/>
    </source>
</evidence>
<feature type="transmembrane region" description="Helical" evidence="7">
    <location>
        <begin position="412"/>
        <end position="436"/>
    </location>
</feature>
<keyword evidence="5 7" id="KW-1133">Transmembrane helix</keyword>
<protein>
    <submittedName>
        <fullName evidence="9">Lactose permease, variant</fullName>
    </submittedName>
</protein>
<feature type="transmembrane region" description="Helical" evidence="7">
    <location>
        <begin position="371"/>
        <end position="392"/>
    </location>
</feature>
<comment type="similarity">
    <text evidence="2">Belongs to the major facilitator superfamily. Sugar transporter (TC 2.A.1.1) family.</text>
</comment>
<keyword evidence="3" id="KW-0813">Transport</keyword>
<evidence type="ECO:0000256" key="1">
    <source>
        <dbReference type="ARBA" id="ARBA00004141"/>
    </source>
</evidence>
<dbReference type="STRING" id="454286.A0A0J8QN29"/>
<feature type="transmembrane region" description="Helical" evidence="7">
    <location>
        <begin position="343"/>
        <end position="364"/>
    </location>
</feature>
<evidence type="ECO:0000313" key="9">
    <source>
        <dbReference type="EMBL" id="KMU72598.1"/>
    </source>
</evidence>
<dbReference type="PANTHER" id="PTHR48022">
    <property type="entry name" value="PLASTIDIC GLUCOSE TRANSPORTER 4"/>
    <property type="match status" value="1"/>
</dbReference>
<evidence type="ECO:0000256" key="4">
    <source>
        <dbReference type="ARBA" id="ARBA00022692"/>
    </source>
</evidence>
<feature type="transmembrane region" description="Helical" evidence="7">
    <location>
        <begin position="218"/>
        <end position="235"/>
    </location>
</feature>
<dbReference type="OrthoDB" id="6133115at2759"/>
<dbReference type="InterPro" id="IPR005828">
    <property type="entry name" value="MFS_sugar_transport-like"/>
</dbReference>
<feature type="transmembrane region" description="Helical" evidence="7">
    <location>
        <begin position="303"/>
        <end position="323"/>
    </location>
</feature>
<feature type="transmembrane region" description="Helical" evidence="7">
    <location>
        <begin position="90"/>
        <end position="110"/>
    </location>
</feature>
<feature type="transmembrane region" description="Helical" evidence="7">
    <location>
        <begin position="45"/>
        <end position="66"/>
    </location>
</feature>
<proteinExistence type="inferred from homology"/>
<dbReference type="InterPro" id="IPR050360">
    <property type="entry name" value="MFS_Sugar_Transporters"/>
</dbReference>
<feature type="transmembrane region" description="Helical" evidence="7">
    <location>
        <begin position="178"/>
        <end position="198"/>
    </location>
</feature>
<dbReference type="GO" id="GO:0016020">
    <property type="term" value="C:membrane"/>
    <property type="evidence" value="ECO:0007669"/>
    <property type="project" value="UniProtKB-SubCell"/>
</dbReference>
<dbReference type="GO" id="GO:0005351">
    <property type="term" value="F:carbohydrate:proton symporter activity"/>
    <property type="evidence" value="ECO:0007669"/>
    <property type="project" value="TreeGrafter"/>
</dbReference>
<sequence length="556" mass="60692">MADSQRSTEDVGDEKDVRPVHTTVVGGNTAYHTAMLKEPPNPRSWNSIALFAASLVGFLCSSMNGYDGSLYNSIAANEVFLRYFNGSNKGIWAGIVSSMYQIGSVAALPFVGPINDGFGRRIGMFTGALIVIVGTIVSATVTGGNVGQFMGGRFVLGFGVAITSSAGPMYVTEVSHPAYRGVMTGFSNTFWFIGSILSSGVARGTNHLGGHATWRIPLWFQLLFSGIISGCVLFVPESPRWLYVHNKRDHAKAMLVKYHGQGNPESEWVKLQLAEYDEYLDINGADKRWWDYRSLFNTPVSRYRIFCSCCVTIFSQWAGNSVLSYFMSAVLDSAGVSGTVPQLNIILINSCQQFIWSIIGASLVDRAGRRPLLLFANIGCSVVWLCICITSSEFANHGGTKDFPGTSPAAGTATLAFIFVFGAVFSIGFTPLQALYPVEVLSFEMRAKGLAFQNLALNAGRYLVLSPSLSRPFGLISDLSSLATQPICLARRYGQNWLAYIHNFLCMVCCSSRRYILLHSRNKELHGKSLYISLCSLPFVLGTNGGFYDYSSKSLI</sequence>
<feature type="transmembrane region" description="Helical" evidence="7">
    <location>
        <begin position="154"/>
        <end position="171"/>
    </location>
</feature>
<dbReference type="SUPFAM" id="SSF103473">
    <property type="entry name" value="MFS general substrate transporter"/>
    <property type="match status" value="1"/>
</dbReference>
<evidence type="ECO:0000313" key="10">
    <source>
        <dbReference type="Proteomes" id="UP000054559"/>
    </source>
</evidence>
<feature type="domain" description="Major facilitator superfamily (MFS) profile" evidence="8">
    <location>
        <begin position="53"/>
        <end position="521"/>
    </location>
</feature>
<feature type="transmembrane region" description="Helical" evidence="7">
    <location>
        <begin position="122"/>
        <end position="142"/>
    </location>
</feature>
<evidence type="ECO:0000259" key="8">
    <source>
        <dbReference type="PROSITE" id="PS50850"/>
    </source>
</evidence>
<dbReference type="InterPro" id="IPR036259">
    <property type="entry name" value="MFS_trans_sf"/>
</dbReference>
<dbReference type="Gene3D" id="1.20.1250.20">
    <property type="entry name" value="MFS general substrate transporter like domains"/>
    <property type="match status" value="1"/>
</dbReference>
<dbReference type="AlphaFoldDB" id="A0A0J8QN29"/>
<evidence type="ECO:0000256" key="2">
    <source>
        <dbReference type="ARBA" id="ARBA00010992"/>
    </source>
</evidence>
<evidence type="ECO:0000256" key="7">
    <source>
        <dbReference type="SAM" id="Phobius"/>
    </source>
</evidence>
<evidence type="ECO:0000256" key="5">
    <source>
        <dbReference type="ARBA" id="ARBA00022989"/>
    </source>
</evidence>
<evidence type="ECO:0000256" key="3">
    <source>
        <dbReference type="ARBA" id="ARBA00022448"/>
    </source>
</evidence>
<dbReference type="PANTHER" id="PTHR48022:SF13">
    <property type="entry name" value="MAJOR FACILITATOR SUPERFAMILY (MFS) PROFILE DOMAIN-CONTAINING PROTEIN"/>
    <property type="match status" value="1"/>
</dbReference>
<accession>A0A0J8QN29</accession>
<dbReference type="FunFam" id="1.20.1250.20:FF:000134">
    <property type="entry name" value="MFS sugar transporter protein"/>
    <property type="match status" value="1"/>
</dbReference>
<dbReference type="PROSITE" id="PS50850">
    <property type="entry name" value="MFS"/>
    <property type="match status" value="1"/>
</dbReference>
<organism evidence="9 10">
    <name type="scientific">Coccidioides immitis RMSCC 3703</name>
    <dbReference type="NCBI Taxonomy" id="454286"/>
    <lineage>
        <taxon>Eukaryota</taxon>
        <taxon>Fungi</taxon>
        <taxon>Dikarya</taxon>
        <taxon>Ascomycota</taxon>
        <taxon>Pezizomycotina</taxon>
        <taxon>Eurotiomycetes</taxon>
        <taxon>Eurotiomycetidae</taxon>
        <taxon>Onygenales</taxon>
        <taxon>Onygenaceae</taxon>
        <taxon>Coccidioides</taxon>
    </lineage>
</organism>
<gene>
    <name evidence="9" type="ORF">CISG_09788</name>
</gene>
<dbReference type="Pfam" id="PF00083">
    <property type="entry name" value="Sugar_tr"/>
    <property type="match status" value="1"/>
</dbReference>
<reference evidence="10" key="1">
    <citation type="journal article" date="2010" name="Genome Res.">
        <title>Population genomic sequencing of Coccidioides fungi reveals recent hybridization and transposon control.</title>
        <authorList>
            <person name="Neafsey D.E."/>
            <person name="Barker B.M."/>
            <person name="Sharpton T.J."/>
            <person name="Stajich J.E."/>
            <person name="Park D.J."/>
            <person name="Whiston E."/>
            <person name="Hung C.-Y."/>
            <person name="McMahan C."/>
            <person name="White J."/>
            <person name="Sykes S."/>
            <person name="Heiman D."/>
            <person name="Young S."/>
            <person name="Zeng Q."/>
            <person name="Abouelleil A."/>
            <person name="Aftuck L."/>
            <person name="Bessette D."/>
            <person name="Brown A."/>
            <person name="FitzGerald M."/>
            <person name="Lui A."/>
            <person name="Macdonald J.P."/>
            <person name="Priest M."/>
            <person name="Orbach M.J."/>
            <person name="Galgiani J.N."/>
            <person name="Kirkland T.N."/>
            <person name="Cole G.T."/>
            <person name="Birren B.W."/>
            <person name="Henn M.R."/>
            <person name="Taylor J.W."/>
            <person name="Rounsley S.D."/>
        </authorList>
    </citation>
    <scope>NUCLEOTIDE SEQUENCE [LARGE SCALE GENOMIC DNA]</scope>
    <source>
        <strain evidence="10">RMSCC 3703</strain>
    </source>
</reference>
<dbReference type="EMBL" id="DS268223">
    <property type="protein sequence ID" value="KMU72598.1"/>
    <property type="molecule type" value="Genomic_DNA"/>
</dbReference>
<dbReference type="InterPro" id="IPR020846">
    <property type="entry name" value="MFS_dom"/>
</dbReference>
<dbReference type="Proteomes" id="UP000054559">
    <property type="component" value="Unassembled WGS sequence"/>
</dbReference>
<keyword evidence="4 7" id="KW-0812">Transmembrane</keyword>
<keyword evidence="6 7" id="KW-0472">Membrane</keyword>
<comment type="subcellular location">
    <subcellularLocation>
        <location evidence="1">Membrane</location>
        <topology evidence="1">Multi-pass membrane protein</topology>
    </subcellularLocation>
</comment>
<name>A0A0J8QN29_COCIT</name>